<keyword evidence="4 10" id="KW-0808">Transferase</keyword>
<dbReference type="GeneID" id="1463953"/>
<keyword evidence="7 10" id="KW-0067">ATP-binding</keyword>
<evidence type="ECO:0000313" key="11">
    <source>
        <dbReference type="EMBL" id="HII47619.1"/>
    </source>
</evidence>
<comment type="caution">
    <text evidence="12">The sequence shown here is derived from an EMBL/GenBank/DDBJ whole genome shotgun (WGS) entry which is preliminary data.</text>
</comment>
<comment type="subcellular location">
    <subcellularLocation>
        <location evidence="1 10">Cytoplasm</location>
    </subcellularLocation>
</comment>
<evidence type="ECO:0000256" key="1">
    <source>
        <dbReference type="ARBA" id="ARBA00004496"/>
    </source>
</evidence>
<comment type="similarity">
    <text evidence="2 10">Belongs to the cytidylate kinase family. Type 2 subfamily.</text>
</comment>
<dbReference type="RefSeq" id="WP_011009238.1">
    <property type="nucleotide sequence ID" value="NZ_DAIOPL010000013.1"/>
</dbReference>
<evidence type="ECO:0000256" key="8">
    <source>
        <dbReference type="ARBA" id="ARBA00047615"/>
    </source>
</evidence>
<dbReference type="GO" id="GO:0036431">
    <property type="term" value="F:dCMP kinase activity"/>
    <property type="evidence" value="ECO:0007669"/>
    <property type="project" value="InterPro"/>
</dbReference>
<dbReference type="Proteomes" id="UP000651120">
    <property type="component" value="Unassembled WGS sequence"/>
</dbReference>
<evidence type="ECO:0000256" key="4">
    <source>
        <dbReference type="ARBA" id="ARBA00022679"/>
    </source>
</evidence>
<dbReference type="GO" id="GO:0005737">
    <property type="term" value="C:cytoplasm"/>
    <property type="evidence" value="ECO:0007669"/>
    <property type="project" value="UniProtKB-SubCell"/>
</dbReference>
<evidence type="ECO:0000256" key="5">
    <source>
        <dbReference type="ARBA" id="ARBA00022741"/>
    </source>
</evidence>
<dbReference type="NCBIfam" id="TIGR02173">
    <property type="entry name" value="cyt_kin_arch"/>
    <property type="match status" value="1"/>
</dbReference>
<feature type="binding site" evidence="10">
    <location>
        <begin position="8"/>
        <end position="16"/>
    </location>
    <ligand>
        <name>ATP</name>
        <dbReference type="ChEBI" id="CHEBI:30616"/>
    </ligand>
</feature>
<evidence type="ECO:0000313" key="13">
    <source>
        <dbReference type="EMBL" id="RFA97528.1"/>
    </source>
</evidence>
<dbReference type="Pfam" id="PF13207">
    <property type="entry name" value="AAA_17"/>
    <property type="match status" value="1"/>
</dbReference>
<reference evidence="14 15" key="1">
    <citation type="submission" date="2017-07" db="EMBL/GenBank/DDBJ databases">
        <title>Draft genome sequence of aerobic hyperthermophilic archaea, Pyrobaculum aerophilum YKB31 and YKB32.</title>
        <authorList>
            <person name="Mochizuki T."/>
            <person name="Berliner A.J."/>
            <person name="Yoshida-Takashima Y."/>
            <person name="Takaki Y."/>
            <person name="Nunoura T."/>
            <person name="Takai K."/>
        </authorList>
    </citation>
    <scope>NUCLEOTIDE SEQUENCE [LARGE SCALE GENOMIC DNA]</scope>
    <source>
        <strain evidence="12 15">YKB31</strain>
        <strain evidence="13 14">YKB32</strain>
    </source>
</reference>
<dbReference type="GO" id="GO:0005524">
    <property type="term" value="F:ATP binding"/>
    <property type="evidence" value="ECO:0007669"/>
    <property type="project" value="UniProtKB-UniRule"/>
</dbReference>
<keyword evidence="3 10" id="KW-0963">Cytoplasm</keyword>
<dbReference type="OrthoDB" id="31096at2157"/>
<sequence length="184" mass="20611">MVVIAVSGQPGSGKTTIAREIARVLGLPLVSSGLLFREMAARMGMDFIEFHKYAETNPDIDKKVDSLAIERAKAGDVVLEGHLTAWIVRPYADVCIYLKASLETRARRVALRDGKSLQDALREVAEREELNRRRYLSIYGIDINDLSIFDLVLDTSHLSVNDAVRISLDYTCTSLSFKYSRKIC</sequence>
<evidence type="ECO:0000313" key="12">
    <source>
        <dbReference type="EMBL" id="RFA92943.1"/>
    </source>
</evidence>
<dbReference type="SUPFAM" id="SSF52540">
    <property type="entry name" value="P-loop containing nucleoside triphosphate hydrolases"/>
    <property type="match status" value="1"/>
</dbReference>
<evidence type="ECO:0000256" key="9">
    <source>
        <dbReference type="ARBA" id="ARBA00048478"/>
    </source>
</evidence>
<evidence type="ECO:0000313" key="14">
    <source>
        <dbReference type="Proteomes" id="UP000256877"/>
    </source>
</evidence>
<dbReference type="GO" id="GO:0006220">
    <property type="term" value="P:pyrimidine nucleotide metabolic process"/>
    <property type="evidence" value="ECO:0007669"/>
    <property type="project" value="UniProtKB-UniRule"/>
</dbReference>
<dbReference type="EMBL" id="DUJP01000030">
    <property type="protein sequence ID" value="HII47619.1"/>
    <property type="molecule type" value="Genomic_DNA"/>
</dbReference>
<evidence type="ECO:0000256" key="10">
    <source>
        <dbReference type="HAMAP-Rule" id="MF_00239"/>
    </source>
</evidence>
<evidence type="ECO:0000256" key="3">
    <source>
        <dbReference type="ARBA" id="ARBA00022490"/>
    </source>
</evidence>
<dbReference type="InterPro" id="IPR027417">
    <property type="entry name" value="P-loop_NTPase"/>
</dbReference>
<dbReference type="AlphaFoldDB" id="A0A371QU94"/>
<evidence type="ECO:0000256" key="2">
    <source>
        <dbReference type="ARBA" id="ARBA00011005"/>
    </source>
</evidence>
<name>A0A371QU94_9CREN</name>
<proteinExistence type="inferred from homology"/>
<protein>
    <recommendedName>
        <fullName evidence="10">Cytidylate kinase</fullName>
        <shortName evidence="10">CK</shortName>
        <ecNumber evidence="10">2.7.4.25</ecNumber>
    </recommendedName>
    <alternativeName>
        <fullName evidence="10">Cytidine monophosphate kinase</fullName>
        <shortName evidence="10">CMP kinase</shortName>
    </alternativeName>
</protein>
<keyword evidence="6 10" id="KW-0418">Kinase</keyword>
<dbReference type="InterPro" id="IPR011892">
    <property type="entry name" value="Cyt_kin_arch"/>
</dbReference>
<dbReference type="Gene3D" id="3.40.50.300">
    <property type="entry name" value="P-loop containing nucleotide triphosphate hydrolases"/>
    <property type="match status" value="1"/>
</dbReference>
<organism evidence="12 15">
    <name type="scientific">Pyrobaculum aerophilum</name>
    <dbReference type="NCBI Taxonomy" id="13773"/>
    <lineage>
        <taxon>Archaea</taxon>
        <taxon>Thermoproteota</taxon>
        <taxon>Thermoprotei</taxon>
        <taxon>Thermoproteales</taxon>
        <taxon>Thermoproteaceae</taxon>
        <taxon>Pyrobaculum</taxon>
    </lineage>
</organism>
<dbReference type="EMBL" id="NMUF01000025">
    <property type="protein sequence ID" value="RFA97528.1"/>
    <property type="molecule type" value="Genomic_DNA"/>
</dbReference>
<gene>
    <name evidence="10" type="primary">cmk</name>
    <name evidence="12" type="ORF">CGL51_13830</name>
    <name evidence="13" type="ORF">CGL52_09020</name>
    <name evidence="11" type="ORF">HA333_09330</name>
</gene>
<dbReference type="OMA" id="FIFRDMA"/>
<accession>A0A371QU94</accession>
<dbReference type="EC" id="2.7.4.25" evidence="10"/>
<comment type="catalytic activity">
    <reaction evidence="9 10">
        <text>CMP + ATP = CDP + ADP</text>
        <dbReference type="Rhea" id="RHEA:11600"/>
        <dbReference type="ChEBI" id="CHEBI:30616"/>
        <dbReference type="ChEBI" id="CHEBI:58069"/>
        <dbReference type="ChEBI" id="CHEBI:60377"/>
        <dbReference type="ChEBI" id="CHEBI:456216"/>
        <dbReference type="EC" id="2.7.4.25"/>
    </reaction>
</comment>
<dbReference type="Proteomes" id="UP000257123">
    <property type="component" value="Unassembled WGS sequence"/>
</dbReference>
<dbReference type="InterPro" id="IPR011994">
    <property type="entry name" value="Cytidylate_kinase_dom"/>
</dbReference>
<evidence type="ECO:0000256" key="6">
    <source>
        <dbReference type="ARBA" id="ARBA00022777"/>
    </source>
</evidence>
<dbReference type="SMR" id="A0A371QU94"/>
<dbReference type="HAMAP" id="MF_00239">
    <property type="entry name" value="Cytidyl_kinase_type2"/>
    <property type="match status" value="1"/>
</dbReference>
<dbReference type="Proteomes" id="UP000256877">
    <property type="component" value="Unassembled WGS sequence"/>
</dbReference>
<keyword evidence="5 10" id="KW-0547">Nucleotide-binding</keyword>
<dbReference type="CDD" id="cd02020">
    <property type="entry name" value="CMPK"/>
    <property type="match status" value="1"/>
</dbReference>
<dbReference type="EMBL" id="NMUE01000076">
    <property type="protein sequence ID" value="RFA92943.1"/>
    <property type="molecule type" value="Genomic_DNA"/>
</dbReference>
<evidence type="ECO:0000256" key="7">
    <source>
        <dbReference type="ARBA" id="ARBA00022840"/>
    </source>
</evidence>
<comment type="catalytic activity">
    <reaction evidence="8 10">
        <text>dCMP + ATP = dCDP + ADP</text>
        <dbReference type="Rhea" id="RHEA:25094"/>
        <dbReference type="ChEBI" id="CHEBI:30616"/>
        <dbReference type="ChEBI" id="CHEBI:57566"/>
        <dbReference type="ChEBI" id="CHEBI:58593"/>
        <dbReference type="ChEBI" id="CHEBI:456216"/>
        <dbReference type="EC" id="2.7.4.25"/>
    </reaction>
</comment>
<evidence type="ECO:0000313" key="15">
    <source>
        <dbReference type="Proteomes" id="UP000257123"/>
    </source>
</evidence>
<reference evidence="11" key="2">
    <citation type="journal article" date="2020" name="bioRxiv">
        <title>A rank-normalized archaeal taxonomy based on genome phylogeny resolves widespread incomplete and uneven classifications.</title>
        <authorList>
            <person name="Rinke C."/>
            <person name="Chuvochina M."/>
            <person name="Mussig A.J."/>
            <person name="Chaumeil P.-A."/>
            <person name="Waite D.W."/>
            <person name="Whitman W.B."/>
            <person name="Parks D.H."/>
            <person name="Hugenholtz P."/>
        </authorList>
    </citation>
    <scope>NUCLEOTIDE SEQUENCE</scope>
    <source>
        <strain evidence="11">UBA8839</strain>
    </source>
</reference>